<keyword evidence="2" id="KW-1185">Reference proteome</keyword>
<organism evidence="1 2">
    <name type="scientific">Meganyctiphanes norvegica</name>
    <name type="common">Northern krill</name>
    <name type="synonym">Thysanopoda norvegica</name>
    <dbReference type="NCBI Taxonomy" id="48144"/>
    <lineage>
        <taxon>Eukaryota</taxon>
        <taxon>Metazoa</taxon>
        <taxon>Ecdysozoa</taxon>
        <taxon>Arthropoda</taxon>
        <taxon>Crustacea</taxon>
        <taxon>Multicrustacea</taxon>
        <taxon>Malacostraca</taxon>
        <taxon>Eumalacostraca</taxon>
        <taxon>Eucarida</taxon>
        <taxon>Euphausiacea</taxon>
        <taxon>Euphausiidae</taxon>
        <taxon>Meganyctiphanes</taxon>
    </lineage>
</organism>
<dbReference type="Proteomes" id="UP001497623">
    <property type="component" value="Unassembled WGS sequence"/>
</dbReference>
<name>A0AAV2QRU5_MEGNR</name>
<proteinExistence type="predicted"/>
<dbReference type="EMBL" id="CAXKWB010009054">
    <property type="protein sequence ID" value="CAL4093319.1"/>
    <property type="molecule type" value="Genomic_DNA"/>
</dbReference>
<dbReference type="AlphaFoldDB" id="A0AAV2QRU5"/>
<reference evidence="1 2" key="1">
    <citation type="submission" date="2024-05" db="EMBL/GenBank/DDBJ databases">
        <authorList>
            <person name="Wallberg A."/>
        </authorList>
    </citation>
    <scope>NUCLEOTIDE SEQUENCE [LARGE SCALE GENOMIC DNA]</scope>
</reference>
<gene>
    <name evidence="1" type="ORF">MNOR_LOCUS14820</name>
</gene>
<accession>A0AAV2QRU5</accession>
<evidence type="ECO:0000313" key="2">
    <source>
        <dbReference type="Proteomes" id="UP001497623"/>
    </source>
</evidence>
<evidence type="ECO:0000313" key="1">
    <source>
        <dbReference type="EMBL" id="CAL4093319.1"/>
    </source>
</evidence>
<protein>
    <submittedName>
        <fullName evidence="1">Uncharacterized protein</fullName>
    </submittedName>
</protein>
<sequence>MAQAMNTREKALVYMVGDSYILARRSETELVDPQDSTIAIYPHKFMIEQNYPELSSVDLVLHSRGSMTFRKLMEDLRRNFGRKWSRVMPSLTVVHLGACDIANEYVAEIPLENMKHYFPNYIEEQIVTWMEIGREFAEKQNKVEIYNEYLSHHRWLVVSPPDWGYDFTPKNATTPEDYGKRRCRAVTGLRRQQKRLWLTHKIAMVFPEIETVDRVGVHLTPTLQEDYINQIALAVGSLMCTFCRPTEGQYVEGEHKHQNLCSGECSHQAAAH</sequence>
<comment type="caution">
    <text evidence="1">The sequence shown here is derived from an EMBL/GenBank/DDBJ whole genome shotgun (WGS) entry which is preliminary data.</text>
</comment>